<gene>
    <name evidence="1" type="ORF">EZS27_005477</name>
</gene>
<dbReference type="PANTHER" id="PTHR12558:SF13">
    <property type="entry name" value="CELL DIVISION CYCLE PROTEIN 27 HOMOLOG"/>
    <property type="match status" value="1"/>
</dbReference>
<dbReference type="Pfam" id="PF13181">
    <property type="entry name" value="TPR_8"/>
    <property type="match status" value="1"/>
</dbReference>
<dbReference type="EMBL" id="SNRY01000108">
    <property type="protein sequence ID" value="KAA6347066.1"/>
    <property type="molecule type" value="Genomic_DNA"/>
</dbReference>
<dbReference type="InterPro" id="IPR019734">
    <property type="entry name" value="TPR_rpt"/>
</dbReference>
<dbReference type="PANTHER" id="PTHR12558">
    <property type="entry name" value="CELL DIVISION CYCLE 16,23,27"/>
    <property type="match status" value="1"/>
</dbReference>
<proteinExistence type="predicted"/>
<comment type="caution">
    <text evidence="1">The sequence shown here is derived from an EMBL/GenBank/DDBJ whole genome shotgun (WGS) entry which is preliminary data.</text>
</comment>
<dbReference type="AlphaFoldDB" id="A0A5J4SLQ5"/>
<name>A0A5J4SLQ5_9ZZZZ</name>
<protein>
    <recommendedName>
        <fullName evidence="2">Beta-barrel assembly-enhancing protease</fullName>
    </recommendedName>
</protein>
<dbReference type="PROSITE" id="PS50005">
    <property type="entry name" value="TPR"/>
    <property type="match status" value="2"/>
</dbReference>
<evidence type="ECO:0000313" key="1">
    <source>
        <dbReference type="EMBL" id="KAA6347066.1"/>
    </source>
</evidence>
<dbReference type="SMART" id="SM00028">
    <property type="entry name" value="TPR"/>
    <property type="match status" value="4"/>
</dbReference>
<organism evidence="1">
    <name type="scientific">termite gut metagenome</name>
    <dbReference type="NCBI Taxonomy" id="433724"/>
    <lineage>
        <taxon>unclassified sequences</taxon>
        <taxon>metagenomes</taxon>
        <taxon>organismal metagenomes</taxon>
    </lineage>
</organism>
<reference evidence="1" key="1">
    <citation type="submission" date="2019-03" db="EMBL/GenBank/DDBJ databases">
        <title>Single cell metagenomics reveals metabolic interactions within the superorganism composed of flagellate Streblomastix strix and complex community of Bacteroidetes bacteria on its surface.</title>
        <authorList>
            <person name="Treitli S.C."/>
            <person name="Kolisko M."/>
            <person name="Husnik F."/>
            <person name="Keeling P."/>
            <person name="Hampl V."/>
        </authorList>
    </citation>
    <scope>NUCLEOTIDE SEQUENCE</scope>
    <source>
        <strain evidence="1">STM</strain>
    </source>
</reference>
<dbReference type="InterPro" id="IPR011990">
    <property type="entry name" value="TPR-like_helical_dom_sf"/>
</dbReference>
<sequence length="476" mass="54494">MKRIKLFLIGICIIAVGTLYAQSTTDVPDLTQIKELIRTNPSQASIEIRQLLKGKNRKNPELLSAIGHAYLDSRNTSEAENYLKWAKKTNNKVSAVYMLEGAIALLRNDVGVACQAYEQAIYFDANNKEAYFKYAQVYKNINPAQAIDKLTELKQLDPSSIEVDRALAGVYYSNNRFEEAAEVYSRFINSPEITEDDLISYAFTLFLNHDFEKSLQVSNMGLQRNKLNPAFNRLVMYNDVDLKRFDEALEAADNFFNHSENPEFSYLDYLYYGHLLNAVKNYDEAIAQYHKAMELDATRNLWHEISEAYERKGNYKLAINAYKRYDGQLSDDMKTLDTRFQLAKLYYGEGTASDSINITKAEKITALQTADSIFAIIINEAPDSYLGTFWRARANSALDPETTQGLAKSYYETVANLLESKNDINRYKSPLIECYSYLGYYYLVANMIPESKEYWNKIILIDPENNTAQKALEGIK</sequence>
<accession>A0A5J4SLQ5</accession>
<dbReference type="Gene3D" id="1.25.40.10">
    <property type="entry name" value="Tetratricopeptide repeat domain"/>
    <property type="match status" value="2"/>
</dbReference>
<dbReference type="Pfam" id="PF13432">
    <property type="entry name" value="TPR_16"/>
    <property type="match status" value="1"/>
</dbReference>
<evidence type="ECO:0008006" key="2">
    <source>
        <dbReference type="Google" id="ProtNLM"/>
    </source>
</evidence>
<dbReference type="SUPFAM" id="SSF48452">
    <property type="entry name" value="TPR-like"/>
    <property type="match status" value="2"/>
</dbReference>
<dbReference type="Pfam" id="PF13174">
    <property type="entry name" value="TPR_6"/>
    <property type="match status" value="1"/>
</dbReference>